<dbReference type="SUPFAM" id="SSF56645">
    <property type="entry name" value="Acyl-CoA dehydrogenase NM domain-like"/>
    <property type="match status" value="1"/>
</dbReference>
<dbReference type="Pfam" id="PF02770">
    <property type="entry name" value="Acyl-CoA_dh_M"/>
    <property type="match status" value="1"/>
</dbReference>
<evidence type="ECO:0000256" key="10">
    <source>
        <dbReference type="ARBA" id="ARBA00023098"/>
    </source>
</evidence>
<feature type="domain" description="Acyl-coenzyme A oxidase N-terminal" evidence="17">
    <location>
        <begin position="36"/>
        <end position="147"/>
    </location>
</feature>
<dbReference type="InterPro" id="IPR012258">
    <property type="entry name" value="Acyl-CoA_oxidase"/>
</dbReference>
<evidence type="ECO:0000256" key="2">
    <source>
        <dbReference type="ARBA" id="ARBA00001974"/>
    </source>
</evidence>
<evidence type="ECO:0000256" key="5">
    <source>
        <dbReference type="ARBA" id="ARBA00006288"/>
    </source>
</evidence>
<keyword evidence="8" id="KW-0276">Fatty acid metabolism</keyword>
<name>A0A017SPL6_ASPRC</name>
<evidence type="ECO:0000313" key="19">
    <source>
        <dbReference type="EMBL" id="EYE98751.1"/>
    </source>
</evidence>
<dbReference type="AlphaFoldDB" id="A0A017SPL6"/>
<evidence type="ECO:0000259" key="16">
    <source>
        <dbReference type="Pfam" id="PF02770"/>
    </source>
</evidence>
<dbReference type="Gene3D" id="1.10.540.10">
    <property type="entry name" value="Acyl-CoA dehydrogenase/oxidase, N-terminal domain"/>
    <property type="match status" value="1"/>
</dbReference>
<evidence type="ECO:0000256" key="14">
    <source>
        <dbReference type="PIRSR" id="PIRSR000168-2"/>
    </source>
</evidence>
<dbReference type="InterPro" id="IPR006091">
    <property type="entry name" value="Acyl-CoA_Oxase/DH_mid-dom"/>
</dbReference>
<reference evidence="20" key="1">
    <citation type="journal article" date="2014" name="Nat. Commun.">
        <title>Genomic adaptations of the halophilic Dead Sea filamentous fungus Eurotium rubrum.</title>
        <authorList>
            <person name="Kis-Papo T."/>
            <person name="Weig A.R."/>
            <person name="Riley R."/>
            <person name="Persoh D."/>
            <person name="Salamov A."/>
            <person name="Sun H."/>
            <person name="Lipzen A."/>
            <person name="Wasser S.P."/>
            <person name="Rambold G."/>
            <person name="Grigoriev I.V."/>
            <person name="Nevo E."/>
        </authorList>
    </citation>
    <scope>NUCLEOTIDE SEQUENCE [LARGE SCALE GENOMIC DNA]</scope>
    <source>
        <strain evidence="20">CBS 135680</strain>
    </source>
</reference>
<keyword evidence="6 12" id="KW-0285">Flavoprotein</keyword>
<comment type="pathway">
    <text evidence="4">Lipid metabolism; peroxisomal fatty acid beta-oxidation.</text>
</comment>
<dbReference type="Gene3D" id="1.20.140.10">
    <property type="entry name" value="Butyryl-CoA Dehydrogenase, subunit A, domain 3"/>
    <property type="match status" value="2"/>
</dbReference>
<evidence type="ECO:0000256" key="9">
    <source>
        <dbReference type="ARBA" id="ARBA00023002"/>
    </source>
</evidence>
<organism evidence="19 20">
    <name type="scientific">Aspergillus ruber (strain CBS 135680)</name>
    <dbReference type="NCBI Taxonomy" id="1388766"/>
    <lineage>
        <taxon>Eukaryota</taxon>
        <taxon>Fungi</taxon>
        <taxon>Dikarya</taxon>
        <taxon>Ascomycota</taxon>
        <taxon>Pezizomycotina</taxon>
        <taxon>Eurotiomycetes</taxon>
        <taxon>Eurotiomycetidae</taxon>
        <taxon>Eurotiales</taxon>
        <taxon>Aspergillaceae</taxon>
        <taxon>Aspergillus</taxon>
        <taxon>Aspergillus subgen. Aspergillus</taxon>
    </lineage>
</organism>
<dbReference type="RefSeq" id="XP_040642439.1">
    <property type="nucleotide sequence ID" value="XM_040779970.1"/>
</dbReference>
<dbReference type="PANTHER" id="PTHR10909:SF250">
    <property type="entry name" value="PEROXISOMAL ACYL-COENZYME A OXIDASE 1"/>
    <property type="match status" value="1"/>
</dbReference>
<dbReference type="Pfam" id="PF14749">
    <property type="entry name" value="Acyl-CoA_ox_N"/>
    <property type="match status" value="1"/>
</dbReference>
<dbReference type="PIRSF" id="PIRSF000168">
    <property type="entry name" value="Acyl-CoA_oxidase"/>
    <property type="match status" value="1"/>
</dbReference>
<feature type="domain" description="Acyl-CoA oxidase C-alpha1" evidence="18">
    <location>
        <begin position="290"/>
        <end position="471"/>
    </location>
</feature>
<comment type="catalytic activity">
    <reaction evidence="1">
        <text>a 2,3-saturated acyl-CoA + O2 = a (2E)-enoyl-CoA + H2O2</text>
        <dbReference type="Rhea" id="RHEA:38959"/>
        <dbReference type="ChEBI" id="CHEBI:15379"/>
        <dbReference type="ChEBI" id="CHEBI:16240"/>
        <dbReference type="ChEBI" id="CHEBI:58856"/>
        <dbReference type="ChEBI" id="CHEBI:65111"/>
        <dbReference type="EC" id="1.3.3.6"/>
    </reaction>
</comment>
<dbReference type="SUPFAM" id="SSF47203">
    <property type="entry name" value="Acyl-CoA dehydrogenase C-terminal domain-like"/>
    <property type="match status" value="2"/>
</dbReference>
<dbReference type="Pfam" id="PF01756">
    <property type="entry name" value="ACOX"/>
    <property type="match status" value="1"/>
</dbReference>
<dbReference type="InterPro" id="IPR037069">
    <property type="entry name" value="AcylCoA_DH/ox_N_sf"/>
</dbReference>
<dbReference type="Gene3D" id="2.40.110.10">
    <property type="entry name" value="Butyryl-CoA Dehydrogenase, subunit A, domain 2"/>
    <property type="match status" value="1"/>
</dbReference>
<dbReference type="InterPro" id="IPR002655">
    <property type="entry name" value="Acyl-CoA_oxidase_C"/>
</dbReference>
<dbReference type="STRING" id="1388766.A0A017SPL6"/>
<protein>
    <recommendedName>
        <fullName evidence="12">Acyl-coenzyme A oxidase</fullName>
    </recommendedName>
</protein>
<dbReference type="Proteomes" id="UP000019804">
    <property type="component" value="Unassembled WGS sequence"/>
</dbReference>
<dbReference type="FunFam" id="1.20.140.10:FF:000013">
    <property type="entry name" value="Acyl-coenzyme A oxidase"/>
    <property type="match status" value="1"/>
</dbReference>
<feature type="domain" description="Acyl-CoA oxidase C-terminal" evidence="15">
    <location>
        <begin position="512"/>
        <end position="674"/>
    </location>
</feature>
<dbReference type="FunFam" id="1.20.140.10:FF:000015">
    <property type="entry name" value="Acyl-coenzyme A oxidase"/>
    <property type="match status" value="1"/>
</dbReference>
<dbReference type="FunFam" id="2.40.110.10:FF:000003">
    <property type="entry name" value="Acyl-coenzyme A oxidase"/>
    <property type="match status" value="1"/>
</dbReference>
<dbReference type="GeneID" id="63695094"/>
<sequence>MPNPPPAWVQALKPAGPQGSELLTQERAQSNVAVGRLAELLHTKEALERQQRLLGLLQSEKVFDKSQNHSLGRVDRIQRSLAKGKRLQQLAEQHKWTTEEVLTANELVGEPTPYGLHSTMFLVTLREQGTPEQHKLFLERAQKYQIVGCYAQTELGHGSNVRGLETTATYNPDDKTFTINSPTLTASKWWIGSLGRTANHAVVMAQLYVGGKNLGPHPFVVQIRDLQTHQPLENVYVGDIGPKFGYNTMDNGFLLFNNHKIPHVNMLARFTRVDKETNQYVRPASPSLLYGTMTWVRSSIVLQAGGVLARGVTIAVRYCAVRRQFQDREATEPKGENQVLNYKMVQVRLLPLLAAMYALHFTGRGMMKLYEENQNRMKAASQPDQDSRGAGPEQLRAGADLLADLHATSCGLKALASTTAGEGLEVCRRACGGHGYSSYSGIGPWYSDYLPTLTWEGDNYMLTQQVARYLLKSARAVLSGKAPNNDTSQILQSYLDRREKGASFDVLEVDSDIVAAFAWRTAHLTFDALKHRDVENRSWNSLLVDFWRLSTAHSQYLVVKNFYEAVSSPQLAAAVDPETLSLLHNLFRLHALHTLEREASEFFTSSAVTTRQIGLARTNAVMKLLDEIRPHAVRLVDAWKIPDWQLDSSLGRYDGEVYPDLFRRASQENPVNDLVFDPYPWNENVLKVGAPKSKL</sequence>
<keyword evidence="20" id="KW-1185">Reference proteome</keyword>
<proteinExistence type="inferred from homology"/>
<dbReference type="GO" id="GO:0005777">
    <property type="term" value="C:peroxisome"/>
    <property type="evidence" value="ECO:0007669"/>
    <property type="project" value="UniProtKB-SubCell"/>
</dbReference>
<evidence type="ECO:0000256" key="8">
    <source>
        <dbReference type="ARBA" id="ARBA00022832"/>
    </source>
</evidence>
<dbReference type="HOGENOM" id="CLU_014629_3_1_1"/>
<dbReference type="OrthoDB" id="538336at2759"/>
<evidence type="ECO:0000256" key="13">
    <source>
        <dbReference type="PIRSR" id="PIRSR000168-1"/>
    </source>
</evidence>
<comment type="similarity">
    <text evidence="5 12">Belongs to the acyl-CoA oxidase family.</text>
</comment>
<evidence type="ECO:0000256" key="1">
    <source>
        <dbReference type="ARBA" id="ARBA00001201"/>
    </source>
</evidence>
<dbReference type="InterPro" id="IPR046373">
    <property type="entry name" value="Acyl-CoA_Oxase/DH_mid-dom_sf"/>
</dbReference>
<evidence type="ECO:0000256" key="12">
    <source>
        <dbReference type="PIRNR" id="PIRNR000168"/>
    </source>
</evidence>
<dbReference type="GO" id="GO:0033540">
    <property type="term" value="P:fatty acid beta-oxidation using acyl-CoA oxidase"/>
    <property type="evidence" value="ECO:0007669"/>
    <property type="project" value="UniProtKB-UniPathway"/>
</dbReference>
<evidence type="ECO:0000259" key="17">
    <source>
        <dbReference type="Pfam" id="PF14749"/>
    </source>
</evidence>
<dbReference type="GO" id="GO:0055088">
    <property type="term" value="P:lipid homeostasis"/>
    <property type="evidence" value="ECO:0007669"/>
    <property type="project" value="TreeGrafter"/>
</dbReference>
<dbReference type="GO" id="GO:0005504">
    <property type="term" value="F:fatty acid binding"/>
    <property type="evidence" value="ECO:0007669"/>
    <property type="project" value="TreeGrafter"/>
</dbReference>
<dbReference type="PANTHER" id="PTHR10909">
    <property type="entry name" value="ELECTRON TRANSPORT OXIDOREDUCTASE"/>
    <property type="match status" value="1"/>
</dbReference>
<comment type="cofactor">
    <cofactor evidence="2">
        <name>FAD</name>
        <dbReference type="ChEBI" id="CHEBI:57692"/>
    </cofactor>
</comment>
<dbReference type="EMBL" id="KK088413">
    <property type="protein sequence ID" value="EYE98751.1"/>
    <property type="molecule type" value="Genomic_DNA"/>
</dbReference>
<dbReference type="InterPro" id="IPR055060">
    <property type="entry name" value="ACOX_C_alpha1"/>
</dbReference>
<accession>A0A017SPL6</accession>
<feature type="active site" description="Proton acceptor" evidence="13">
    <location>
        <position position="456"/>
    </location>
</feature>
<dbReference type="Pfam" id="PF22924">
    <property type="entry name" value="ACOX_C_alpha1"/>
    <property type="match status" value="1"/>
</dbReference>
<keyword evidence="7 12" id="KW-0274">FAD</keyword>
<keyword evidence="10" id="KW-0443">Lipid metabolism</keyword>
<dbReference type="GO" id="GO:0003997">
    <property type="term" value="F:acyl-CoA oxidase activity"/>
    <property type="evidence" value="ECO:0007669"/>
    <property type="project" value="UniProtKB-EC"/>
</dbReference>
<evidence type="ECO:0000259" key="18">
    <source>
        <dbReference type="Pfam" id="PF22924"/>
    </source>
</evidence>
<feature type="domain" description="Acyl-CoA oxidase/dehydrogenase middle" evidence="16">
    <location>
        <begin position="149"/>
        <end position="258"/>
    </location>
</feature>
<feature type="binding site" evidence="14">
    <location>
        <position position="153"/>
    </location>
    <ligand>
        <name>FAD</name>
        <dbReference type="ChEBI" id="CHEBI:57692"/>
    </ligand>
</feature>
<keyword evidence="11" id="KW-0576">Peroxisome</keyword>
<keyword evidence="9" id="KW-0560">Oxidoreductase</keyword>
<gene>
    <name evidence="19" type="ORF">EURHEDRAFT_400000</name>
</gene>
<dbReference type="InterPro" id="IPR029320">
    <property type="entry name" value="Acyl-CoA_ox_N"/>
</dbReference>
<feature type="binding site" evidence="14">
    <location>
        <position position="192"/>
    </location>
    <ligand>
        <name>FAD</name>
        <dbReference type="ChEBI" id="CHEBI:57692"/>
    </ligand>
</feature>
<evidence type="ECO:0000259" key="15">
    <source>
        <dbReference type="Pfam" id="PF01756"/>
    </source>
</evidence>
<evidence type="ECO:0000256" key="6">
    <source>
        <dbReference type="ARBA" id="ARBA00022630"/>
    </source>
</evidence>
<evidence type="ECO:0000256" key="7">
    <source>
        <dbReference type="ARBA" id="ARBA00022827"/>
    </source>
</evidence>
<evidence type="ECO:0000256" key="4">
    <source>
        <dbReference type="ARBA" id="ARBA00004846"/>
    </source>
</evidence>
<dbReference type="InterPro" id="IPR036250">
    <property type="entry name" value="AcylCo_DH-like_C"/>
</dbReference>
<evidence type="ECO:0000256" key="3">
    <source>
        <dbReference type="ARBA" id="ARBA00004275"/>
    </source>
</evidence>
<dbReference type="InterPro" id="IPR009100">
    <property type="entry name" value="AcylCoA_DH/oxidase_NM_dom_sf"/>
</dbReference>
<comment type="subcellular location">
    <subcellularLocation>
        <location evidence="3">Peroxisome</location>
    </subcellularLocation>
</comment>
<evidence type="ECO:0000313" key="20">
    <source>
        <dbReference type="Proteomes" id="UP000019804"/>
    </source>
</evidence>
<evidence type="ECO:0000256" key="11">
    <source>
        <dbReference type="ARBA" id="ARBA00023140"/>
    </source>
</evidence>
<dbReference type="UniPathway" id="UPA00661"/>
<dbReference type="GO" id="GO:0071949">
    <property type="term" value="F:FAD binding"/>
    <property type="evidence" value="ECO:0007669"/>
    <property type="project" value="InterPro"/>
</dbReference>